<organism evidence="2 3">
    <name type="scientific">Ectocarpus siliculosus</name>
    <name type="common">Brown alga</name>
    <name type="synonym">Conferva siliculosa</name>
    <dbReference type="NCBI Taxonomy" id="2880"/>
    <lineage>
        <taxon>Eukaryota</taxon>
        <taxon>Sar</taxon>
        <taxon>Stramenopiles</taxon>
        <taxon>Ochrophyta</taxon>
        <taxon>PX clade</taxon>
        <taxon>Phaeophyceae</taxon>
        <taxon>Ectocarpales</taxon>
        <taxon>Ectocarpaceae</taxon>
        <taxon>Ectocarpus</taxon>
    </lineage>
</organism>
<accession>D7FM02</accession>
<evidence type="ECO:0000256" key="1">
    <source>
        <dbReference type="SAM" id="MobiDB-lite"/>
    </source>
</evidence>
<evidence type="ECO:0000313" key="3">
    <source>
        <dbReference type="Proteomes" id="UP000002630"/>
    </source>
</evidence>
<dbReference type="AlphaFoldDB" id="D7FM02"/>
<proteinExistence type="predicted"/>
<dbReference type="EMBL" id="FN649746">
    <property type="protein sequence ID" value="CBJ29827.1"/>
    <property type="molecule type" value="Genomic_DNA"/>
</dbReference>
<name>D7FM02_ECTSI</name>
<keyword evidence="3" id="KW-1185">Reference proteome</keyword>
<evidence type="ECO:0000313" key="2">
    <source>
        <dbReference type="EMBL" id="CBJ29827.1"/>
    </source>
</evidence>
<dbReference type="EMBL" id="FN648158">
    <property type="protein sequence ID" value="CBJ29827.1"/>
    <property type="molecule type" value="Genomic_DNA"/>
</dbReference>
<gene>
    <name evidence="2" type="ORF">Esi_0162_0055</name>
</gene>
<sequence>MSYPTNDNSGWEPPSRRPSEGTIVLAPRRRSIIRDEEGEGEGVEEKPDPPLGRWHQHSLCPCRNPNIMLYSLCCCCCAMGDIGCYLRENWMCYPAYCLGASCPCCVGDTRELVAEKYNLPIVSWDPDEFGWCFVKMIGARLMCFCSVCLMPCLHISQMRAEVAFRKHGKATVCPCCCCGCGGGKGPGETTYKEEELDYPRDDGVKRPHAIEEADYPREGGKRVELTPEKEVKVVLDYPR</sequence>
<feature type="region of interest" description="Disordered" evidence="1">
    <location>
        <begin position="1"/>
        <end position="50"/>
    </location>
</feature>
<reference evidence="2 3" key="1">
    <citation type="journal article" date="2010" name="Nature">
        <title>The Ectocarpus genome and the independent evolution of multicellularity in brown algae.</title>
        <authorList>
            <person name="Cock J.M."/>
            <person name="Sterck L."/>
            <person name="Rouze P."/>
            <person name="Scornet D."/>
            <person name="Allen A.E."/>
            <person name="Amoutzias G."/>
            <person name="Anthouard V."/>
            <person name="Artiguenave F."/>
            <person name="Aury J.M."/>
            <person name="Badger J.H."/>
            <person name="Beszteri B."/>
            <person name="Billiau K."/>
            <person name="Bonnet E."/>
            <person name="Bothwell J.H."/>
            <person name="Bowler C."/>
            <person name="Boyen C."/>
            <person name="Brownlee C."/>
            <person name="Carrano C.J."/>
            <person name="Charrier B."/>
            <person name="Cho G.Y."/>
            <person name="Coelho S.M."/>
            <person name="Collen J."/>
            <person name="Corre E."/>
            <person name="Da Silva C."/>
            <person name="Delage L."/>
            <person name="Delaroque N."/>
            <person name="Dittami S.M."/>
            <person name="Doulbeau S."/>
            <person name="Elias M."/>
            <person name="Farnham G."/>
            <person name="Gachon C.M."/>
            <person name="Gschloessl B."/>
            <person name="Heesch S."/>
            <person name="Jabbari K."/>
            <person name="Jubin C."/>
            <person name="Kawai H."/>
            <person name="Kimura K."/>
            <person name="Kloareg B."/>
            <person name="Kupper F.C."/>
            <person name="Lang D."/>
            <person name="Le Bail A."/>
            <person name="Leblanc C."/>
            <person name="Lerouge P."/>
            <person name="Lohr M."/>
            <person name="Lopez P.J."/>
            <person name="Martens C."/>
            <person name="Maumus F."/>
            <person name="Michel G."/>
            <person name="Miranda-Saavedra D."/>
            <person name="Morales J."/>
            <person name="Moreau H."/>
            <person name="Motomura T."/>
            <person name="Nagasato C."/>
            <person name="Napoli C.A."/>
            <person name="Nelson D.R."/>
            <person name="Nyvall-Collen P."/>
            <person name="Peters A.F."/>
            <person name="Pommier C."/>
            <person name="Potin P."/>
            <person name="Poulain J."/>
            <person name="Quesneville H."/>
            <person name="Read B."/>
            <person name="Rensing S.A."/>
            <person name="Ritter A."/>
            <person name="Rousvoal S."/>
            <person name="Samanta M."/>
            <person name="Samson G."/>
            <person name="Schroeder D.C."/>
            <person name="Segurens B."/>
            <person name="Strittmatter M."/>
            <person name="Tonon T."/>
            <person name="Tregear J.W."/>
            <person name="Valentin K."/>
            <person name="von Dassow P."/>
            <person name="Yamagishi T."/>
            <person name="Van de Peer Y."/>
            <person name="Wincker P."/>
        </authorList>
    </citation>
    <scope>NUCLEOTIDE SEQUENCE [LARGE SCALE GENOMIC DNA]</scope>
    <source>
        <strain evidence="3">Ec32 / CCAP1310/4</strain>
    </source>
</reference>
<protein>
    <submittedName>
        <fullName evidence="2">Uncharacterized protein</fullName>
    </submittedName>
</protein>
<dbReference type="InParanoid" id="D7FM02"/>
<dbReference type="OrthoDB" id="10284429at2759"/>
<dbReference type="Proteomes" id="UP000002630">
    <property type="component" value="Linkage Group LG21"/>
</dbReference>